<reference evidence="9" key="1">
    <citation type="submission" date="2020-01" db="EMBL/GenBank/DDBJ databases">
        <title>'Steroidobacter agaridevorans' sp. nov., agar-degrading bacteria isolated from rhizosphere soils.</title>
        <authorList>
            <person name="Ikenaga M."/>
            <person name="Kataoka M."/>
            <person name="Murouchi A."/>
            <person name="Katsuragi S."/>
            <person name="Sakai M."/>
        </authorList>
    </citation>
    <scope>NUCLEOTIDE SEQUENCE [LARGE SCALE GENOMIC DNA]</scope>
    <source>
        <strain evidence="9">YU21-B</strain>
    </source>
</reference>
<dbReference type="SUPFAM" id="SSF51445">
    <property type="entry name" value="(Trans)glycosidases"/>
    <property type="match status" value="1"/>
</dbReference>
<evidence type="ECO:0000313" key="8">
    <source>
        <dbReference type="EMBL" id="GFE80601.1"/>
    </source>
</evidence>
<dbReference type="EMBL" id="BLJN01000002">
    <property type="protein sequence ID" value="GFE80601.1"/>
    <property type="molecule type" value="Genomic_DNA"/>
</dbReference>
<dbReference type="GO" id="GO:0005975">
    <property type="term" value="P:carbohydrate metabolic process"/>
    <property type="evidence" value="ECO:0007669"/>
    <property type="project" value="InterPro"/>
</dbReference>
<dbReference type="Gene3D" id="3.20.20.80">
    <property type="entry name" value="Glycosidases"/>
    <property type="match status" value="1"/>
</dbReference>
<dbReference type="Pfam" id="PF02837">
    <property type="entry name" value="Glyco_hydro_2_N"/>
    <property type="match status" value="1"/>
</dbReference>
<dbReference type="InterPro" id="IPR017853">
    <property type="entry name" value="GH"/>
</dbReference>
<dbReference type="PANTHER" id="PTHR42732">
    <property type="entry name" value="BETA-GALACTOSIDASE"/>
    <property type="match status" value="1"/>
</dbReference>
<feature type="domain" description="Glycoside hydrolase family 2 catalytic" evidence="6">
    <location>
        <begin position="388"/>
        <end position="624"/>
    </location>
</feature>
<evidence type="ECO:0000256" key="2">
    <source>
        <dbReference type="ARBA" id="ARBA00022801"/>
    </source>
</evidence>
<keyword evidence="3" id="KW-0326">Glycosidase</keyword>
<dbReference type="Pfam" id="PF02836">
    <property type="entry name" value="Glyco_hydro_2_C"/>
    <property type="match status" value="1"/>
</dbReference>
<dbReference type="Gene3D" id="2.60.120.260">
    <property type="entry name" value="Galactose-binding domain-like"/>
    <property type="match status" value="1"/>
</dbReference>
<evidence type="ECO:0000259" key="5">
    <source>
        <dbReference type="Pfam" id="PF00703"/>
    </source>
</evidence>
<dbReference type="SUPFAM" id="SSF49303">
    <property type="entry name" value="beta-Galactosidase/glucuronidase domain"/>
    <property type="match status" value="1"/>
</dbReference>
<comment type="caution">
    <text evidence="8">The sequence shown here is derived from an EMBL/GenBank/DDBJ whole genome shotgun (WGS) entry which is preliminary data.</text>
</comment>
<dbReference type="AlphaFoldDB" id="A0A829YCN0"/>
<feature type="domain" description="Glycoside hydrolase family 2 immunoglobulin-like beta-sandwich" evidence="5">
    <location>
        <begin position="222"/>
        <end position="300"/>
    </location>
</feature>
<gene>
    <name evidence="8" type="ORF">GCM10011487_26010</name>
</gene>
<keyword evidence="9" id="KW-1185">Reference proteome</keyword>
<dbReference type="SUPFAM" id="SSF49785">
    <property type="entry name" value="Galactose-binding domain-like"/>
    <property type="match status" value="1"/>
</dbReference>
<dbReference type="InterPro" id="IPR051913">
    <property type="entry name" value="GH2_Domain-Containing"/>
</dbReference>
<evidence type="ECO:0000313" key="9">
    <source>
        <dbReference type="Proteomes" id="UP000445000"/>
    </source>
</evidence>
<evidence type="ECO:0000256" key="1">
    <source>
        <dbReference type="ARBA" id="ARBA00007401"/>
    </source>
</evidence>
<dbReference type="Pfam" id="PF00703">
    <property type="entry name" value="Glyco_hydro_2"/>
    <property type="match status" value="1"/>
</dbReference>
<dbReference type="InterPro" id="IPR006103">
    <property type="entry name" value="Glyco_hydro_2_cat"/>
</dbReference>
<evidence type="ECO:0000259" key="6">
    <source>
        <dbReference type="Pfam" id="PF02836"/>
    </source>
</evidence>
<evidence type="ECO:0000256" key="4">
    <source>
        <dbReference type="SAM" id="SignalP"/>
    </source>
</evidence>
<keyword evidence="2" id="KW-0378">Hydrolase</keyword>
<dbReference type="PANTHER" id="PTHR42732:SF2">
    <property type="entry name" value="BETA-MANNOSIDASE"/>
    <property type="match status" value="1"/>
</dbReference>
<sequence length="644" mass="70565">MTKLAAGILIGIASLSGPMTAQTATPTTAPGASYVGPIVTKWGKAVTPENAWRSYPRPQLERPDWLNLNGSWDYAITKAAAAQPKKMDGKILVPFAVESKLSGVARKVLPNERLWYRRSFTVPATWKGKRTILHFGAVDYESQVFINGAPVGAHRGGSDPFSYDITEFLKSGANELVVHVSDPTSTGDQPRGKQTLDPQGIWYTAVTGIWQTVWLEAVPELYIKDVRATPDIDRGVVSVEVALNAASSGTDAVRLTASANGKVVASTLMRGNRSTTLAIPDARLWSPSDPFLYDLTAELVKIADLGVSSGRDARIAPHTTQEQNAYAAAKVQSEGGDKVKSYFGMRKISVGPNAQGRPVLLLNNKPLFQNGTLDQGWWPDGLLTPPSEEAARSDMVFLQKAGFNMLRKHIKVEPARYYYDADRLGMLIWQDMPSGSMADQSVRRQSDREATFSSTAMAEHQSELARMIGALRAFPSIVMWVTNNEGWGQYGARTMATLAKNMDPSRLVNAASGWMDVGDASSDIFDIHTYEEVPNTPVAHGPRALVVGEYGGVGLAVKGHLWFPDRDLKIYQVAQTPEDYLARYKRKFEEIIRQAKEAGVSAAVYTQTTDVESELNGLLTYDREVEKFPAATFSEIAQPLFDQK</sequence>
<proteinExistence type="inferred from homology"/>
<keyword evidence="4" id="KW-0732">Signal</keyword>
<dbReference type="InterPro" id="IPR006104">
    <property type="entry name" value="Glyco_hydro_2_N"/>
</dbReference>
<feature type="signal peptide" evidence="4">
    <location>
        <begin position="1"/>
        <end position="21"/>
    </location>
</feature>
<dbReference type="GO" id="GO:0004553">
    <property type="term" value="F:hydrolase activity, hydrolyzing O-glycosyl compounds"/>
    <property type="evidence" value="ECO:0007669"/>
    <property type="project" value="InterPro"/>
</dbReference>
<dbReference type="InterPro" id="IPR036156">
    <property type="entry name" value="Beta-gal/glucu_dom_sf"/>
</dbReference>
<dbReference type="InterPro" id="IPR006102">
    <property type="entry name" value="Ig-like_GH2"/>
</dbReference>
<feature type="domain" description="Glycosyl hydrolases family 2 sugar binding" evidence="7">
    <location>
        <begin position="111"/>
        <end position="215"/>
    </location>
</feature>
<feature type="chain" id="PRO_5032322076" evidence="4">
    <location>
        <begin position="22"/>
        <end position="644"/>
    </location>
</feature>
<dbReference type="InterPro" id="IPR013783">
    <property type="entry name" value="Ig-like_fold"/>
</dbReference>
<evidence type="ECO:0000259" key="7">
    <source>
        <dbReference type="Pfam" id="PF02837"/>
    </source>
</evidence>
<comment type="similarity">
    <text evidence="1">Belongs to the glycosyl hydrolase 2 family.</text>
</comment>
<organism evidence="8 9">
    <name type="scientific">Steroidobacter agaridevorans</name>
    <dbReference type="NCBI Taxonomy" id="2695856"/>
    <lineage>
        <taxon>Bacteria</taxon>
        <taxon>Pseudomonadati</taxon>
        <taxon>Pseudomonadota</taxon>
        <taxon>Gammaproteobacteria</taxon>
        <taxon>Steroidobacterales</taxon>
        <taxon>Steroidobacteraceae</taxon>
        <taxon>Steroidobacter</taxon>
    </lineage>
</organism>
<dbReference type="InterPro" id="IPR008979">
    <property type="entry name" value="Galactose-bd-like_sf"/>
</dbReference>
<dbReference type="Proteomes" id="UP000445000">
    <property type="component" value="Unassembled WGS sequence"/>
</dbReference>
<protein>
    <submittedName>
        <fullName evidence="8">Beta-galactosidase</fullName>
    </submittedName>
</protein>
<accession>A0A829YCN0</accession>
<evidence type="ECO:0000256" key="3">
    <source>
        <dbReference type="ARBA" id="ARBA00023295"/>
    </source>
</evidence>
<name>A0A829YCN0_9GAMM</name>
<dbReference type="Gene3D" id="2.60.40.10">
    <property type="entry name" value="Immunoglobulins"/>
    <property type="match status" value="1"/>
</dbReference>